<keyword evidence="2" id="KW-1185">Reference proteome</keyword>
<reference evidence="1 2" key="2">
    <citation type="submission" date="2020-03" db="EMBL/GenBank/DDBJ databases">
        <authorList>
            <person name="Ichikawa N."/>
            <person name="Kimura A."/>
            <person name="Kitahashi Y."/>
            <person name="Uohara A."/>
        </authorList>
    </citation>
    <scope>NUCLEOTIDE SEQUENCE [LARGE SCALE GENOMIC DNA]</scope>
    <source>
        <strain evidence="1 2">NBRC 107702</strain>
    </source>
</reference>
<organism evidence="1 2">
    <name type="scientific">Phytohabitans flavus</name>
    <dbReference type="NCBI Taxonomy" id="1076124"/>
    <lineage>
        <taxon>Bacteria</taxon>
        <taxon>Bacillati</taxon>
        <taxon>Actinomycetota</taxon>
        <taxon>Actinomycetes</taxon>
        <taxon>Micromonosporales</taxon>
        <taxon>Micromonosporaceae</taxon>
    </lineage>
</organism>
<proteinExistence type="predicted"/>
<dbReference type="Proteomes" id="UP000502508">
    <property type="component" value="Chromosome"/>
</dbReference>
<accession>A0A6F8XSF7</accession>
<gene>
    <name evidence="1" type="ORF">Pflav_031600</name>
</gene>
<evidence type="ECO:0000313" key="1">
    <source>
        <dbReference type="EMBL" id="BCB76750.1"/>
    </source>
</evidence>
<reference evidence="1 2" key="1">
    <citation type="submission" date="2020-03" db="EMBL/GenBank/DDBJ databases">
        <title>Whole genome shotgun sequence of Phytohabitans flavus NBRC 107702.</title>
        <authorList>
            <person name="Komaki H."/>
            <person name="Tamura T."/>
        </authorList>
    </citation>
    <scope>NUCLEOTIDE SEQUENCE [LARGE SCALE GENOMIC DNA]</scope>
    <source>
        <strain evidence="1 2">NBRC 107702</strain>
    </source>
</reference>
<dbReference type="KEGG" id="pfla:Pflav_031600"/>
<sequence length="85" mass="8956">MPSSSRTGCGSTRWTGPVWSLRRTTECCRSRSAGNTLSGPRPPVRRAPAAAVAVVDRARREQLVQAAGDPLPGQAEATLKLPGCL</sequence>
<name>A0A6F8XSF7_9ACTN</name>
<dbReference type="EMBL" id="AP022870">
    <property type="protein sequence ID" value="BCB76750.1"/>
    <property type="molecule type" value="Genomic_DNA"/>
</dbReference>
<evidence type="ECO:0000313" key="2">
    <source>
        <dbReference type="Proteomes" id="UP000502508"/>
    </source>
</evidence>
<dbReference type="AlphaFoldDB" id="A0A6F8XSF7"/>
<protein>
    <submittedName>
        <fullName evidence="1">Uncharacterized protein</fullName>
    </submittedName>
</protein>